<evidence type="ECO:0000256" key="12">
    <source>
        <dbReference type="ARBA" id="ARBA00023163"/>
    </source>
</evidence>
<keyword evidence="6" id="KW-0735">Signal-anchor</keyword>
<keyword evidence="11" id="KW-0010">Activator</keyword>
<dbReference type="GeneTree" id="ENSGT00940000160806"/>
<dbReference type="Bgee" id="ENSXETG00000002133">
    <property type="expression patterns" value="Expressed in neurula embryo and 12 other cell types or tissues"/>
</dbReference>
<evidence type="ECO:0000256" key="11">
    <source>
        <dbReference type="ARBA" id="ARBA00023159"/>
    </source>
</evidence>
<evidence type="ECO:0000256" key="1">
    <source>
        <dbReference type="ARBA" id="ARBA00004648"/>
    </source>
</evidence>
<evidence type="ECO:0000313" key="22">
    <source>
        <dbReference type="RefSeq" id="XP_031746450.1"/>
    </source>
</evidence>
<evidence type="ECO:0000256" key="9">
    <source>
        <dbReference type="ARBA" id="ARBA00023125"/>
    </source>
</evidence>
<evidence type="ECO:0000256" key="15">
    <source>
        <dbReference type="SAM" id="MobiDB-lite"/>
    </source>
</evidence>
<evidence type="ECO:0000313" key="17">
    <source>
        <dbReference type="Ensembl" id="ENSXETP00000004551"/>
    </source>
</evidence>
<dbReference type="AGR" id="Xenbase:XB-GENE-5761389"/>
<dbReference type="CTD" id="148327"/>
<keyword evidence="14" id="KW-0539">Nucleus</keyword>
<dbReference type="Ensembl" id="ENSXETT00000004551">
    <property type="protein sequence ID" value="ENSXETP00000004551"/>
    <property type="gene ID" value="ENSXETG00000002133"/>
</dbReference>
<evidence type="ECO:0000313" key="20">
    <source>
        <dbReference type="RefSeq" id="XP_031746448.1"/>
    </source>
</evidence>
<dbReference type="RefSeq" id="XP_031746449.1">
    <property type="nucleotide sequence ID" value="XM_031890589.1"/>
</dbReference>
<keyword evidence="18" id="KW-1185">Reference proteome</keyword>
<keyword evidence="12" id="KW-0804">Transcription</keyword>
<dbReference type="SUPFAM" id="SSF57959">
    <property type="entry name" value="Leucine zipper domain"/>
    <property type="match status" value="1"/>
</dbReference>
<reference evidence="17" key="1">
    <citation type="journal article" date="2010" name="Science">
        <title>The genome of the Western clawed frog Xenopus tropicalis.</title>
        <authorList>
            <person name="Hellsten U."/>
            <person name="Harland R.M."/>
            <person name="Gilchrist M.J."/>
            <person name="Hendrix D."/>
            <person name="Jurka J."/>
            <person name="Kapitonov V."/>
            <person name="Ovcharenko I."/>
            <person name="Putnam N.H."/>
            <person name="Shu S."/>
            <person name="Taher L."/>
            <person name="Blitz I.L."/>
            <person name="Blumberg B."/>
            <person name="Dichmann D.S."/>
            <person name="Dubchak I."/>
            <person name="Amaya E."/>
            <person name="Detter J.C."/>
            <person name="Fletcher R."/>
            <person name="Gerhard D.S."/>
            <person name="Goodstein D."/>
            <person name="Graves T."/>
            <person name="Grigoriev I.V."/>
            <person name="Grimwood J."/>
            <person name="Kawashima T."/>
            <person name="Lindquist E."/>
            <person name="Lucas S.M."/>
            <person name="Mead P.E."/>
            <person name="Mitros T."/>
            <person name="Ogino H."/>
            <person name="Ohta Y."/>
            <person name="Poliakov A.V."/>
            <person name="Pollet N."/>
            <person name="Robert J."/>
            <person name="Salamov A."/>
            <person name="Sater A.K."/>
            <person name="Schmutz J."/>
            <person name="Terry A."/>
            <person name="Vize P.D."/>
            <person name="Warren W.C."/>
            <person name="Wells D."/>
            <person name="Wills A."/>
            <person name="Wilson R.K."/>
            <person name="Zimmerman L.B."/>
            <person name="Zorn A.M."/>
            <person name="Grainger R."/>
            <person name="Grammer T."/>
            <person name="Khokha M.K."/>
            <person name="Richardson P.M."/>
            <person name="Rokhsar D.S."/>
        </authorList>
    </citation>
    <scope>NUCLEOTIDE SEQUENCE [LARGE SCALE GENOMIC DNA]</scope>
    <source>
        <strain evidence="17">Nigerian</strain>
    </source>
</reference>
<keyword evidence="10" id="KW-0472">Membrane</keyword>
<sequence>MDSARPDMLLGSLFEQTEELFHSEGFPGPDHSNFPLSELQFPAEKLYEDWPVRGPMGLSEREDTDEFLQMMINPNEVYSTGPAAAESPESDSGFSDDPRPDTPPQSETSPPLPQPTPVYELVYDIGSLEERKSQSDMSSVISIQLAEDWNSAPLLIPESCIVNDLPPVCKSTPLPIRLTPADLIAVDALYPELHLTEEEKRLLSQEGVALPNNLPLTKAEERILKKVRRKIRNKQSAQDSRRRKKEYIDGLESRVAACSSQNQELHKKVVELEKHNISLITQLRKLQTLIKQTSNKAAQTSTCVLILLFSLALLVFPSYSPFRSRPSASQEDSYRPTGVISRNILNKGGFSEVADPQASDTLHRAQQREEGDPGRHVVPPANPNPEETEPVSNRARTTPEPDEQVLAEPEAAILGQKGEPPGSDNLSKTARADEM</sequence>
<dbReference type="RefSeq" id="XP_031746451.1">
    <property type="nucleotide sequence ID" value="XM_031890591.1"/>
</dbReference>
<dbReference type="InterPro" id="IPR004827">
    <property type="entry name" value="bZIP"/>
</dbReference>
<keyword evidence="7" id="KW-1133">Transmembrane helix</keyword>
<keyword evidence="9" id="KW-0238">DNA-binding</keyword>
<evidence type="ECO:0000256" key="10">
    <source>
        <dbReference type="ARBA" id="ARBA00023136"/>
    </source>
</evidence>
<dbReference type="Pfam" id="PF00170">
    <property type="entry name" value="bZIP_1"/>
    <property type="match status" value="1"/>
</dbReference>
<name>F6QS27_XENTR</name>
<keyword evidence="8" id="KW-0805">Transcription regulation</keyword>
<evidence type="ECO:0000256" key="2">
    <source>
        <dbReference type="ARBA" id="ARBA00009050"/>
    </source>
</evidence>
<dbReference type="HOGENOM" id="CLU_047257_3_0_1"/>
<dbReference type="InterPro" id="IPR046347">
    <property type="entry name" value="bZIP_sf"/>
</dbReference>
<proteinExistence type="inferred from homology"/>
<feature type="region of interest" description="Disordered" evidence="15">
    <location>
        <begin position="78"/>
        <end position="118"/>
    </location>
</feature>
<evidence type="ECO:0000259" key="16">
    <source>
        <dbReference type="PROSITE" id="PS50217"/>
    </source>
</evidence>
<evidence type="ECO:0000256" key="8">
    <source>
        <dbReference type="ARBA" id="ARBA00023015"/>
    </source>
</evidence>
<keyword evidence="5" id="KW-0256">Endoplasmic reticulum</keyword>
<dbReference type="SMART" id="SM00338">
    <property type="entry name" value="BRLZ"/>
    <property type="match status" value="1"/>
</dbReference>
<dbReference type="FunFam" id="1.20.5.170:FF:000042">
    <property type="entry name" value="Cyclic AMP-responsive element-binding protein 3-like protein 3"/>
    <property type="match status" value="1"/>
</dbReference>
<comment type="subcellular location">
    <subcellularLocation>
        <location evidence="1">Endoplasmic reticulum membrane</location>
        <topology evidence="1">Single-pass type II membrane protein</topology>
    </subcellularLocation>
</comment>
<evidence type="ECO:0000256" key="7">
    <source>
        <dbReference type="ARBA" id="ARBA00022989"/>
    </source>
</evidence>
<dbReference type="Gene3D" id="1.20.5.170">
    <property type="match status" value="1"/>
</dbReference>
<dbReference type="RefSeq" id="NP_001072707.2">
    <property type="nucleotide sequence ID" value="NM_001079239.1"/>
</dbReference>
<dbReference type="InterPro" id="IPR051381">
    <property type="entry name" value="CREB_ATF_subfamily"/>
</dbReference>
<keyword evidence="13" id="KW-0325">Glycoprotein</keyword>
<comment type="similarity">
    <text evidence="2">Belongs to the bZIP family. ATF subfamily.</text>
</comment>
<dbReference type="RefSeq" id="XP_031746448.1">
    <property type="nucleotide sequence ID" value="XM_031890588.1"/>
</dbReference>
<evidence type="ECO:0000256" key="6">
    <source>
        <dbReference type="ARBA" id="ARBA00022968"/>
    </source>
</evidence>
<evidence type="ECO:0000313" key="21">
    <source>
        <dbReference type="RefSeq" id="XP_031746449.1"/>
    </source>
</evidence>
<dbReference type="PROSITE" id="PS50217">
    <property type="entry name" value="BZIP"/>
    <property type="match status" value="1"/>
</dbReference>
<evidence type="ECO:0000256" key="13">
    <source>
        <dbReference type="ARBA" id="ARBA00023180"/>
    </source>
</evidence>
<dbReference type="Proteomes" id="UP000008143">
    <property type="component" value="Chromosome 8"/>
</dbReference>
<reference evidence="19 20" key="3">
    <citation type="submission" date="2025-04" db="UniProtKB">
        <authorList>
            <consortium name="RefSeq"/>
        </authorList>
    </citation>
    <scope>IDENTIFICATION</scope>
    <source>
        <strain evidence="19 20">Nigerian</strain>
        <tissue evidence="19 20">Liver and blood</tissue>
    </source>
</reference>
<dbReference type="OrthoDB" id="674948at2759"/>
<dbReference type="GO" id="GO:0003677">
    <property type="term" value="F:DNA binding"/>
    <property type="evidence" value="ECO:0007669"/>
    <property type="project" value="UniProtKB-KW"/>
</dbReference>
<dbReference type="GeneID" id="780164"/>
<dbReference type="CDD" id="cd14689">
    <property type="entry name" value="bZIP_CREB3"/>
    <property type="match status" value="1"/>
</dbReference>
<dbReference type="RefSeq" id="XP_031746447.1">
    <property type="nucleotide sequence ID" value="XM_031890587.1"/>
</dbReference>
<feature type="compositionally biased region" description="Basic and acidic residues" evidence="15">
    <location>
        <begin position="361"/>
        <end position="375"/>
    </location>
</feature>
<dbReference type="OMA" id="AGPEEYQ"/>
<dbReference type="PANTHER" id="PTHR45996">
    <property type="entry name" value="AGAP001464-PB"/>
    <property type="match status" value="1"/>
</dbReference>
<dbReference type="PANTHER" id="PTHR45996:SF2">
    <property type="entry name" value="CYCLIC AMP-RESPONSIVE ELEMENT-BINDING PROTEIN 3-LIKE PROTEIN 4"/>
    <property type="match status" value="1"/>
</dbReference>
<reference evidence="17" key="2">
    <citation type="submission" date="2011-06" db="UniProtKB">
        <authorList>
            <consortium name="Ensembl"/>
        </authorList>
    </citation>
    <scope>IDENTIFICATION</scope>
</reference>
<dbReference type="GO" id="GO:0005789">
    <property type="term" value="C:endoplasmic reticulum membrane"/>
    <property type="evidence" value="ECO:0007669"/>
    <property type="project" value="UniProtKB-SubCell"/>
</dbReference>
<dbReference type="GO" id="GO:0003700">
    <property type="term" value="F:DNA-binding transcription factor activity"/>
    <property type="evidence" value="ECO:0007669"/>
    <property type="project" value="InterPro"/>
</dbReference>
<evidence type="ECO:0000313" key="18">
    <source>
        <dbReference type="Proteomes" id="UP000008143"/>
    </source>
</evidence>
<evidence type="ECO:0000256" key="4">
    <source>
        <dbReference type="ARBA" id="ARBA00022692"/>
    </source>
</evidence>
<evidence type="ECO:0000256" key="3">
    <source>
        <dbReference type="ARBA" id="ARBA00013878"/>
    </source>
</evidence>
<feature type="region of interest" description="Disordered" evidence="15">
    <location>
        <begin position="346"/>
        <end position="435"/>
    </location>
</feature>
<dbReference type="ExpressionAtlas" id="F6QS27">
    <property type="expression patterns" value="baseline"/>
</dbReference>
<keyword evidence="4" id="KW-0812">Transmembrane</keyword>
<accession>F6QS27</accession>
<evidence type="ECO:0000313" key="24">
    <source>
        <dbReference type="Xenbase" id="XB-GENE-5761389"/>
    </source>
</evidence>
<dbReference type="RefSeq" id="XP_031746450.1">
    <property type="nucleotide sequence ID" value="XM_031890590.1"/>
</dbReference>
<evidence type="ECO:0000256" key="5">
    <source>
        <dbReference type="ARBA" id="ARBA00022824"/>
    </source>
</evidence>
<evidence type="ECO:0000313" key="23">
    <source>
        <dbReference type="RefSeq" id="XP_031746451.1"/>
    </source>
</evidence>
<protein>
    <recommendedName>
        <fullName evidence="3">Cyclic AMP-responsive element-binding protein 3-like protein 4</fullName>
    </recommendedName>
</protein>
<evidence type="ECO:0000256" key="14">
    <source>
        <dbReference type="ARBA" id="ARBA00023242"/>
    </source>
</evidence>
<dbReference type="AlphaFoldDB" id="F6QS27"/>
<dbReference type="KEGG" id="xtr:780164"/>
<evidence type="ECO:0000313" key="19">
    <source>
        <dbReference type="RefSeq" id="XP_031746447.1"/>
    </source>
</evidence>
<organism evidence="17">
    <name type="scientific">Xenopus tropicalis</name>
    <name type="common">Western clawed frog</name>
    <name type="synonym">Silurana tropicalis</name>
    <dbReference type="NCBI Taxonomy" id="8364"/>
    <lineage>
        <taxon>Eukaryota</taxon>
        <taxon>Metazoa</taxon>
        <taxon>Chordata</taxon>
        <taxon>Craniata</taxon>
        <taxon>Vertebrata</taxon>
        <taxon>Euteleostomi</taxon>
        <taxon>Amphibia</taxon>
        <taxon>Batrachia</taxon>
        <taxon>Anura</taxon>
        <taxon>Pipoidea</taxon>
        <taxon>Pipidae</taxon>
        <taxon>Xenopodinae</taxon>
        <taxon>Xenopus</taxon>
        <taxon>Silurana</taxon>
    </lineage>
</organism>
<feature type="domain" description="BZIP" evidence="16">
    <location>
        <begin position="223"/>
        <end position="286"/>
    </location>
</feature>
<dbReference type="Xenbase" id="XB-GENE-5761389">
    <property type="gene designation" value="creb3l4"/>
</dbReference>
<gene>
    <name evidence="17 19 20 21 22 23 24" type="primary">creb3l4</name>
    <name evidence="19 20 21 22 23" type="synonym">aibzip</name>
    <name evidence="19 20 21 22 23" type="synonym">atce1</name>
    <name evidence="19 20 21 22 23" type="synonym">creb3</name>
    <name evidence="19 20 21 22 23" type="synonym">creb4</name>
    <name evidence="19 20 21 22 23" type="synonym">hjal</name>
    <name evidence="19 20 21 22 23" type="synonym">jal</name>
    <name evidence="19 20 21 22 23" type="synonym">tisp40</name>
</gene>